<feature type="region of interest" description="Disordered" evidence="2">
    <location>
        <begin position="666"/>
        <end position="704"/>
    </location>
</feature>
<dbReference type="GO" id="GO:0051726">
    <property type="term" value="P:regulation of cell cycle"/>
    <property type="evidence" value="ECO:0007669"/>
    <property type="project" value="TreeGrafter"/>
</dbReference>
<name>A0A2T7NMZ3_POMCA</name>
<evidence type="ECO:0000313" key="3">
    <source>
        <dbReference type="EMBL" id="PVD22535.1"/>
    </source>
</evidence>
<dbReference type="OrthoDB" id="6022054at2759"/>
<dbReference type="InterPro" id="IPR007483">
    <property type="entry name" value="Hamartin"/>
</dbReference>
<dbReference type="GO" id="GO:0008285">
    <property type="term" value="P:negative regulation of cell population proliferation"/>
    <property type="evidence" value="ECO:0007669"/>
    <property type="project" value="TreeGrafter"/>
</dbReference>
<keyword evidence="4" id="KW-1185">Reference proteome</keyword>
<feature type="compositionally biased region" description="Polar residues" evidence="2">
    <location>
        <begin position="1190"/>
        <end position="1210"/>
    </location>
</feature>
<dbReference type="PANTHER" id="PTHR15154:SF2">
    <property type="entry name" value="HAMARTIN"/>
    <property type="match status" value="1"/>
</dbReference>
<organism evidence="3 4">
    <name type="scientific">Pomacea canaliculata</name>
    <name type="common">Golden apple snail</name>
    <dbReference type="NCBI Taxonomy" id="400727"/>
    <lineage>
        <taxon>Eukaryota</taxon>
        <taxon>Metazoa</taxon>
        <taxon>Spiralia</taxon>
        <taxon>Lophotrochozoa</taxon>
        <taxon>Mollusca</taxon>
        <taxon>Gastropoda</taxon>
        <taxon>Caenogastropoda</taxon>
        <taxon>Architaenioglossa</taxon>
        <taxon>Ampullarioidea</taxon>
        <taxon>Ampullariidae</taxon>
        <taxon>Pomacea</taxon>
    </lineage>
</organism>
<gene>
    <name evidence="3" type="ORF">C0Q70_18349</name>
</gene>
<protein>
    <recommendedName>
        <fullName evidence="5">Hamartin</fullName>
    </recommendedName>
</protein>
<evidence type="ECO:0008006" key="5">
    <source>
        <dbReference type="Google" id="ProtNLM"/>
    </source>
</evidence>
<feature type="region of interest" description="Disordered" evidence="2">
    <location>
        <begin position="1287"/>
        <end position="1309"/>
    </location>
</feature>
<dbReference type="GO" id="GO:0032007">
    <property type="term" value="P:negative regulation of TOR signaling"/>
    <property type="evidence" value="ECO:0007669"/>
    <property type="project" value="TreeGrafter"/>
</dbReference>
<dbReference type="EMBL" id="PZQS01000011">
    <property type="protein sequence ID" value="PVD22535.1"/>
    <property type="molecule type" value="Genomic_DNA"/>
</dbReference>
<feature type="compositionally biased region" description="Basic and acidic residues" evidence="2">
    <location>
        <begin position="1155"/>
        <end position="1166"/>
    </location>
</feature>
<feature type="compositionally biased region" description="Polar residues" evidence="2">
    <location>
        <begin position="1290"/>
        <end position="1300"/>
    </location>
</feature>
<feature type="compositionally biased region" description="Polar residues" evidence="2">
    <location>
        <begin position="629"/>
        <end position="644"/>
    </location>
</feature>
<dbReference type="GO" id="GO:0033596">
    <property type="term" value="C:TSC1-TSC2 complex"/>
    <property type="evidence" value="ECO:0007669"/>
    <property type="project" value="TreeGrafter"/>
</dbReference>
<dbReference type="Proteomes" id="UP000245119">
    <property type="component" value="Linkage Group LG11"/>
</dbReference>
<feature type="coiled-coil region" evidence="1">
    <location>
        <begin position="861"/>
        <end position="986"/>
    </location>
</feature>
<proteinExistence type="predicted"/>
<evidence type="ECO:0000256" key="2">
    <source>
        <dbReference type="SAM" id="MobiDB-lite"/>
    </source>
</evidence>
<feature type="compositionally biased region" description="Polar residues" evidence="2">
    <location>
        <begin position="693"/>
        <end position="703"/>
    </location>
</feature>
<evidence type="ECO:0000256" key="1">
    <source>
        <dbReference type="SAM" id="Coils"/>
    </source>
</evidence>
<keyword evidence="1" id="KW-0175">Coiled coil</keyword>
<comment type="caution">
    <text evidence="3">The sequence shown here is derived from an EMBL/GenBank/DDBJ whole genome shotgun (WGS) entry which is preliminary data.</text>
</comment>
<feature type="compositionally biased region" description="Low complexity" evidence="2">
    <location>
        <begin position="1175"/>
        <end position="1189"/>
    </location>
</feature>
<dbReference type="PANTHER" id="PTHR15154">
    <property type="entry name" value="HAMARTIN"/>
    <property type="match status" value="1"/>
</dbReference>
<feature type="region of interest" description="Disordered" evidence="2">
    <location>
        <begin position="1145"/>
        <end position="1210"/>
    </location>
</feature>
<dbReference type="Pfam" id="PF04388">
    <property type="entry name" value="Hamartin"/>
    <property type="match status" value="1"/>
</dbReference>
<evidence type="ECO:0000313" key="4">
    <source>
        <dbReference type="Proteomes" id="UP000245119"/>
    </source>
</evidence>
<sequence>MAASGSQVGSGDRPVPVEEIFRLLESTDLTIVDDIHQLILENLSQGAYTLRSDYDGLLLSFTRSLKAQALLAEVREPLDKVLIEKIHDGLRSGDTRLQATQLLLFLVNQQPPWTHSIVTRSVFTTLLKILKSETDVPILMTSILVLVILLPVVPVSIEPHLAEVLEAFARVVGLLVKKPANCPDIFILHLHVAVYGFFLRLYGMFPCTLVSFLRINYAKKENLHAYNEVIVPMLERLRFHPNLITGSKDTETSKTRWQRLEPQDVVVSCAKMCLDVIEGVCEELRCPLISSVVPRPLKCQELSGRKDVQEKSWQEKLDAVDHMFPVVEDPTAMVFSPSQLIGLSTPPTSERATPAIVYDQGTSGQTSVVFGPHHIAMPTPELPSTDPSALTEEPDKSLAGHNIKSASVYRSGLKGTPGCSAFVSPFTVRAPPPSQAPSVDPSPMRPQAETVESSTFQFCEYTAARVLQFDRSPESRAVERLKHTELGDLTVPQEAGRLGELREDPELALTVPGAVAEDIIVPVVQTSQESDSLDQEVSHFTEVDKQFNGSISVDSSTDDTSQVDPQQHLTAQSIIQFMRKVNRIRFNSMSTQAGEPLTGPHEKHPRPGRARSCPTLPRQEPTVPEQDSCHLSSSSDTGSVEASTTVETLLEISVPVNDKEVQFGETGSLELPLQTPPHASSRQSRNGKDGSLPSLNSSNQHQACGSMGVPPAIKEFAAFFQTLLAPVKVAVCEQCYQVFLEAGVSGETGQQLCDGKHQSLGTWLRCFCSETSVFSSLSPPELLDRHLSRSSDLHAKELARIPLTSWDNVSWTHFGGVPPADEINILRGQILLLHNQLMYERHKRNNHAMRNRRLLRRIAHATTLEEQVQSLTSQLQNSEKHIHNLQVSLKLLQDKNHQLEQKQESDEYERLFAFRTTLQQNKDLTEGNLELKNLLLVQKAENDELKKELQQVRAGMFQLEKSNEILQKKLQEAHKWREQVLQLQKEVLLMGEAQEHLQERLQQQRAHHSSNSPQSYLVQALQAEIEDLRKQLRQAIPMVEALQVKVTAMEDIIKSKDIAIAEMKNTFQNTKIMYTNEIQAVNDKYQAMLHINTQLEAQLLQQYADNDRLKYRLKELDPNPKGVWRREVKSPNAGKETAELWDRTKVQGELSKQSSTEDTKSQKDQKGSPSAQEISSISLMLSLESSGSSPHRQTAERSASCGSSPHTLTAQDHESCGIERLATVQSSHQTPCASHETPVSSSVGMTETEAEELKEKLNVQADATLLSGGLSVFSSSGMFLADPEDRRSFSTHSDITSDSGIFSKGDPIT</sequence>
<accession>A0A2T7NMZ3</accession>
<reference evidence="3 4" key="1">
    <citation type="submission" date="2018-04" db="EMBL/GenBank/DDBJ databases">
        <title>The genome of golden apple snail Pomacea canaliculata provides insight into stress tolerance and invasive adaptation.</title>
        <authorList>
            <person name="Liu C."/>
            <person name="Liu B."/>
            <person name="Ren Y."/>
            <person name="Zhang Y."/>
            <person name="Wang H."/>
            <person name="Li S."/>
            <person name="Jiang F."/>
            <person name="Yin L."/>
            <person name="Zhang G."/>
            <person name="Qian W."/>
            <person name="Fan W."/>
        </authorList>
    </citation>
    <scope>NUCLEOTIDE SEQUENCE [LARGE SCALE GENOMIC DNA]</scope>
    <source>
        <strain evidence="3">SZHN2017</strain>
        <tissue evidence="3">Muscle</tissue>
    </source>
</reference>
<feature type="region of interest" description="Disordered" evidence="2">
    <location>
        <begin position="590"/>
        <end position="644"/>
    </location>
</feature>
<dbReference type="STRING" id="400727.A0A2T7NMZ3"/>